<dbReference type="EMBL" id="CAADFL010000264">
    <property type="protein sequence ID" value="VFK13033.1"/>
    <property type="molecule type" value="Genomic_DNA"/>
</dbReference>
<proteinExistence type="predicted"/>
<sequence>MVDVGRFENGFVSHFSTTSQERYAKNVAFLRHTPDSKARECQNPGQNRGV</sequence>
<organism evidence="1">
    <name type="scientific">Candidatus Kentrum sp. FM</name>
    <dbReference type="NCBI Taxonomy" id="2126340"/>
    <lineage>
        <taxon>Bacteria</taxon>
        <taxon>Pseudomonadati</taxon>
        <taxon>Pseudomonadota</taxon>
        <taxon>Gammaproteobacteria</taxon>
        <taxon>Candidatus Kentrum</taxon>
    </lineage>
</organism>
<evidence type="ECO:0000313" key="2">
    <source>
        <dbReference type="EMBL" id="VFK13033.1"/>
    </source>
</evidence>
<reference evidence="1" key="1">
    <citation type="submission" date="2019-02" db="EMBL/GenBank/DDBJ databases">
        <authorList>
            <person name="Gruber-Vodicka R. H."/>
            <person name="Seah K. B. B."/>
        </authorList>
    </citation>
    <scope>NUCLEOTIDE SEQUENCE</scope>
    <source>
        <strain evidence="2">BECK_BZ164</strain>
        <strain evidence="1">BECK_BZ165</strain>
    </source>
</reference>
<dbReference type="AlphaFoldDB" id="A0A450T0R1"/>
<name>A0A450T0R1_9GAMM</name>
<dbReference type="EMBL" id="CAADFA010000264">
    <property type="protein sequence ID" value="VFJ60057.1"/>
    <property type="molecule type" value="Genomic_DNA"/>
</dbReference>
<evidence type="ECO:0000313" key="1">
    <source>
        <dbReference type="EMBL" id="VFJ60057.1"/>
    </source>
</evidence>
<gene>
    <name evidence="2" type="ORF">BECKFM1743B_GA0114221_102642</name>
    <name evidence="1" type="ORF">BECKFM1743C_GA0114222_102642</name>
</gene>
<protein>
    <submittedName>
        <fullName evidence="1">Uncharacterized protein</fullName>
    </submittedName>
</protein>
<accession>A0A450T0R1</accession>